<accession>A0A1H8DL29</accession>
<gene>
    <name evidence="2" type="ORF">SAMN05216325_10770</name>
</gene>
<dbReference type="InterPro" id="IPR013783">
    <property type="entry name" value="Ig-like_fold"/>
</dbReference>
<dbReference type="PANTHER" id="PTHR38731">
    <property type="entry name" value="LIPL45-RELATED LIPOPROTEIN-RELATED"/>
    <property type="match status" value="1"/>
</dbReference>
<dbReference type="Gene3D" id="2.60.120.1440">
    <property type="match status" value="1"/>
</dbReference>
<organism evidence="2 3">
    <name type="scientific">Nitrosomonas marina</name>
    <dbReference type="NCBI Taxonomy" id="917"/>
    <lineage>
        <taxon>Bacteria</taxon>
        <taxon>Pseudomonadati</taxon>
        <taxon>Pseudomonadota</taxon>
        <taxon>Betaproteobacteria</taxon>
        <taxon>Nitrosomonadales</taxon>
        <taxon>Nitrosomonadaceae</taxon>
        <taxon>Nitrosomonas</taxon>
    </lineage>
</organism>
<name>A0A1H8DL29_9PROT</name>
<reference evidence="2 3" key="1">
    <citation type="submission" date="2016-10" db="EMBL/GenBank/DDBJ databases">
        <authorList>
            <person name="de Groot N.N."/>
        </authorList>
    </citation>
    <scope>NUCLEOTIDE SEQUENCE [LARGE SCALE GENOMIC DNA]</scope>
    <source>
        <strain evidence="2 3">Nm22</strain>
    </source>
</reference>
<evidence type="ECO:0000259" key="1">
    <source>
        <dbReference type="PROSITE" id="PS51782"/>
    </source>
</evidence>
<dbReference type="PIRSF" id="PIRSF029644">
    <property type="entry name" value="UCP029644"/>
    <property type="match status" value="1"/>
</dbReference>
<dbReference type="RefSeq" id="WP_090630025.1">
    <property type="nucleotide sequence ID" value="NZ_FOCP01000007.1"/>
</dbReference>
<dbReference type="PROSITE" id="PS51782">
    <property type="entry name" value="LYSM"/>
    <property type="match status" value="1"/>
</dbReference>
<dbReference type="SUPFAM" id="SSF54106">
    <property type="entry name" value="LysM domain"/>
    <property type="match status" value="1"/>
</dbReference>
<dbReference type="Gene3D" id="3.10.350.10">
    <property type="entry name" value="LysM domain"/>
    <property type="match status" value="1"/>
</dbReference>
<dbReference type="Pfam" id="PF01476">
    <property type="entry name" value="LysM"/>
    <property type="match status" value="1"/>
</dbReference>
<evidence type="ECO:0000313" key="2">
    <source>
        <dbReference type="EMBL" id="SEN07933.1"/>
    </source>
</evidence>
<sequence>MQLDFIYHGTNLLQNRLLCCLYTLLLCLPAHAIADEWIYTVKPGDNLWNLSERHLTGVQYVQRLQKLNRIEDPYVIPPGKKLRIPVAWSRISDAVTARVIHVQGTVLIERSNRGKIFAEPGMELYTGDTIRSENDSFVTIEFADNSRMRVQDNSRIRLDKMRIYGNFGLIDTLIQLEQGRTENSVPHGTQQDKRFRIQTPSAVSSVRGTDFRVGTVEMRSGTASEVLSGIINVSGSKKHVIVPAGFGTVTSRDEPPMTPVVLLPPPDLSGTSGYYESLPLVIHLNALNGAHAYRTQIALDPDFDNLVSEFTTTTLPFRDGDIPDGEYWLRIRGIDKFGLEGKDAVMPFALNARPEPPFVTAPLPGSATTPDNQEFTWTSQSEPVHYILMISKNADFSDLVYYNPELKKNALALSKAESLAPGHYFWQIAAVSPTEGAGPFSDAMPFRVPFPGPALEKTEIDEQDLTFAWRAAAEGQRFHFQFARDESFSDIIHEETTEASSITIQKPAGGTYFLRIKTIESDGFEGPWGLPQIVEIPRDFPYWMMLLLLLPLLVLI</sequence>
<dbReference type="OrthoDB" id="9813091at2"/>
<dbReference type="InterPro" id="IPR018392">
    <property type="entry name" value="LysM"/>
</dbReference>
<dbReference type="InterPro" id="IPR036779">
    <property type="entry name" value="LysM_dom_sf"/>
</dbReference>
<dbReference type="InterPro" id="IPR006860">
    <property type="entry name" value="FecR"/>
</dbReference>
<dbReference type="Gene3D" id="2.60.40.10">
    <property type="entry name" value="Immunoglobulins"/>
    <property type="match status" value="2"/>
</dbReference>
<evidence type="ECO:0000313" key="3">
    <source>
        <dbReference type="Proteomes" id="UP000199459"/>
    </source>
</evidence>
<dbReference type="EMBL" id="FOCP01000007">
    <property type="protein sequence ID" value="SEN07933.1"/>
    <property type="molecule type" value="Genomic_DNA"/>
</dbReference>
<feature type="domain" description="LysM" evidence="1">
    <location>
        <begin position="37"/>
        <end position="84"/>
    </location>
</feature>
<dbReference type="InterPro" id="IPR016930">
    <property type="entry name" value="UCP029644"/>
</dbReference>
<dbReference type="Proteomes" id="UP000199459">
    <property type="component" value="Unassembled WGS sequence"/>
</dbReference>
<protein>
    <submittedName>
        <fullName evidence="2">FecR family protein</fullName>
    </submittedName>
</protein>
<dbReference type="PANTHER" id="PTHR38731:SF1">
    <property type="entry name" value="FECR PROTEIN DOMAIN-CONTAINING PROTEIN"/>
    <property type="match status" value="1"/>
</dbReference>
<dbReference type="STRING" id="917.SAMN05216326_10526"/>
<dbReference type="Pfam" id="PF04773">
    <property type="entry name" value="FecR"/>
    <property type="match status" value="1"/>
</dbReference>
<dbReference type="AlphaFoldDB" id="A0A1H8DL29"/>
<dbReference type="SMART" id="SM00257">
    <property type="entry name" value="LysM"/>
    <property type="match status" value="1"/>
</dbReference>
<proteinExistence type="predicted"/>
<dbReference type="CDD" id="cd00118">
    <property type="entry name" value="LysM"/>
    <property type="match status" value="1"/>
</dbReference>